<evidence type="ECO:0000256" key="1">
    <source>
        <dbReference type="SAM" id="MobiDB-lite"/>
    </source>
</evidence>
<gene>
    <name evidence="2" type="ORF">CGI_10018895</name>
</gene>
<dbReference type="AlphaFoldDB" id="K1QD49"/>
<protein>
    <submittedName>
        <fullName evidence="2">Uncharacterized protein</fullName>
    </submittedName>
</protein>
<name>K1QD49_MAGGI</name>
<reference evidence="2" key="1">
    <citation type="journal article" date="2012" name="Nature">
        <title>The oyster genome reveals stress adaptation and complexity of shell formation.</title>
        <authorList>
            <person name="Zhang G."/>
            <person name="Fang X."/>
            <person name="Guo X."/>
            <person name="Li L."/>
            <person name="Luo R."/>
            <person name="Xu F."/>
            <person name="Yang P."/>
            <person name="Zhang L."/>
            <person name="Wang X."/>
            <person name="Qi H."/>
            <person name="Xiong Z."/>
            <person name="Que H."/>
            <person name="Xie Y."/>
            <person name="Holland P.W."/>
            <person name="Paps J."/>
            <person name="Zhu Y."/>
            <person name="Wu F."/>
            <person name="Chen Y."/>
            <person name="Wang J."/>
            <person name="Peng C."/>
            <person name="Meng J."/>
            <person name="Yang L."/>
            <person name="Liu J."/>
            <person name="Wen B."/>
            <person name="Zhang N."/>
            <person name="Huang Z."/>
            <person name="Zhu Q."/>
            <person name="Feng Y."/>
            <person name="Mount A."/>
            <person name="Hedgecock D."/>
            <person name="Xu Z."/>
            <person name="Liu Y."/>
            <person name="Domazet-Loso T."/>
            <person name="Du Y."/>
            <person name="Sun X."/>
            <person name="Zhang S."/>
            <person name="Liu B."/>
            <person name="Cheng P."/>
            <person name="Jiang X."/>
            <person name="Li J."/>
            <person name="Fan D."/>
            <person name="Wang W."/>
            <person name="Fu W."/>
            <person name="Wang T."/>
            <person name="Wang B."/>
            <person name="Zhang J."/>
            <person name="Peng Z."/>
            <person name="Li Y."/>
            <person name="Li N."/>
            <person name="Wang J."/>
            <person name="Chen M."/>
            <person name="He Y."/>
            <person name="Tan F."/>
            <person name="Song X."/>
            <person name="Zheng Q."/>
            <person name="Huang R."/>
            <person name="Yang H."/>
            <person name="Du X."/>
            <person name="Chen L."/>
            <person name="Yang M."/>
            <person name="Gaffney P.M."/>
            <person name="Wang S."/>
            <person name="Luo L."/>
            <person name="She Z."/>
            <person name="Ming Y."/>
            <person name="Huang W."/>
            <person name="Zhang S."/>
            <person name="Huang B."/>
            <person name="Zhang Y."/>
            <person name="Qu T."/>
            <person name="Ni P."/>
            <person name="Miao G."/>
            <person name="Wang J."/>
            <person name="Wang Q."/>
            <person name="Steinberg C.E."/>
            <person name="Wang H."/>
            <person name="Li N."/>
            <person name="Qian L."/>
            <person name="Zhang G."/>
            <person name="Li Y."/>
            <person name="Yang H."/>
            <person name="Liu X."/>
            <person name="Wang J."/>
            <person name="Yin Y."/>
            <person name="Wang J."/>
        </authorList>
    </citation>
    <scope>NUCLEOTIDE SEQUENCE [LARGE SCALE GENOMIC DNA]</scope>
    <source>
        <strain evidence="2">05x7-T-G4-1.051#20</strain>
    </source>
</reference>
<evidence type="ECO:0000313" key="2">
    <source>
        <dbReference type="EMBL" id="EKC31913.1"/>
    </source>
</evidence>
<organism evidence="2">
    <name type="scientific">Magallana gigas</name>
    <name type="common">Pacific oyster</name>
    <name type="synonym">Crassostrea gigas</name>
    <dbReference type="NCBI Taxonomy" id="29159"/>
    <lineage>
        <taxon>Eukaryota</taxon>
        <taxon>Metazoa</taxon>
        <taxon>Spiralia</taxon>
        <taxon>Lophotrochozoa</taxon>
        <taxon>Mollusca</taxon>
        <taxon>Bivalvia</taxon>
        <taxon>Autobranchia</taxon>
        <taxon>Pteriomorphia</taxon>
        <taxon>Ostreida</taxon>
        <taxon>Ostreoidea</taxon>
        <taxon>Ostreidae</taxon>
        <taxon>Magallana</taxon>
    </lineage>
</organism>
<feature type="region of interest" description="Disordered" evidence="1">
    <location>
        <begin position="22"/>
        <end position="49"/>
    </location>
</feature>
<accession>K1QD49</accession>
<dbReference type="EMBL" id="JH817078">
    <property type="protein sequence ID" value="EKC31913.1"/>
    <property type="molecule type" value="Genomic_DNA"/>
</dbReference>
<proteinExistence type="predicted"/>
<dbReference type="InParanoid" id="K1QD49"/>
<sequence length="49" mass="5500">MSQLRRFDSVLKLFLVFPTQQGYQQPPAPANPYPPPSYSSGQQVFSQNG</sequence>
<dbReference type="HOGENOM" id="CLU_3144284_0_0_1"/>
<feature type="compositionally biased region" description="Pro residues" evidence="1">
    <location>
        <begin position="26"/>
        <end position="37"/>
    </location>
</feature>